<accession>X1HLM3</accession>
<evidence type="ECO:0000313" key="1">
    <source>
        <dbReference type="EMBL" id="GAH70382.1"/>
    </source>
</evidence>
<comment type="caution">
    <text evidence="1">The sequence shown here is derived from an EMBL/GenBank/DDBJ whole genome shotgun (WGS) entry which is preliminary data.</text>
</comment>
<reference evidence="1" key="1">
    <citation type="journal article" date="2014" name="Front. Microbiol.">
        <title>High frequency of phylogenetically diverse reductive dehalogenase-homologous genes in deep subseafloor sedimentary metagenomes.</title>
        <authorList>
            <person name="Kawai M."/>
            <person name="Futagami T."/>
            <person name="Toyoda A."/>
            <person name="Takaki Y."/>
            <person name="Nishi S."/>
            <person name="Hori S."/>
            <person name="Arai W."/>
            <person name="Tsubouchi T."/>
            <person name="Morono Y."/>
            <person name="Uchiyama I."/>
            <person name="Ito T."/>
            <person name="Fujiyama A."/>
            <person name="Inagaki F."/>
            <person name="Takami H."/>
        </authorList>
    </citation>
    <scope>NUCLEOTIDE SEQUENCE</scope>
    <source>
        <strain evidence="1">Expedition CK06-06</strain>
    </source>
</reference>
<dbReference type="AlphaFoldDB" id="X1HLM3"/>
<name>X1HLM3_9ZZZZ</name>
<feature type="non-terminal residue" evidence="1">
    <location>
        <position position="1"/>
    </location>
</feature>
<proteinExistence type="predicted"/>
<protein>
    <submittedName>
        <fullName evidence="1">Uncharacterized protein</fullName>
    </submittedName>
</protein>
<organism evidence="1">
    <name type="scientific">marine sediment metagenome</name>
    <dbReference type="NCBI Taxonomy" id="412755"/>
    <lineage>
        <taxon>unclassified sequences</taxon>
        <taxon>metagenomes</taxon>
        <taxon>ecological metagenomes</taxon>
    </lineage>
</organism>
<dbReference type="EMBL" id="BARU01031062">
    <property type="protein sequence ID" value="GAH70382.1"/>
    <property type="molecule type" value="Genomic_DNA"/>
</dbReference>
<sequence length="82" mass="9290">SGVHIKNDYLAAFYSMLIDPLEQRGRHDLARTIKYIVAKKPICVLGNLLLDGLGRVRAERIKKFDEKYLGGCLAMVKRKLMG</sequence>
<gene>
    <name evidence="1" type="ORF">S03H2_49181</name>
</gene>